<sequence length="231" mass="24821">MDGYGYNFIHNTCNKSLQVVCVYNGRGATLYEVDDTHRRSIKDGVALSDVVHLDAALSPSISSPTPTPAHPTPDRPLTHTRPRAALPRAEPPLQPQHLSASTSPTFGVPLSRVSTAPPRHASPDIVPQRSMSEQERQLARANKLMKMGLAAYDSFSPRAHSPYGHARNGAGGSGGGGAGGASTAREKGRMAKLKKRISSREGNGMSVVNRERLAREAAEREFVKVRKRPGS</sequence>
<gene>
    <name evidence="1" type="ORF">NUW54_g8501</name>
</gene>
<accession>A0ACC1PCZ3</accession>
<name>A0ACC1PCZ3_9APHY</name>
<organism evidence="1 2">
    <name type="scientific">Trametes sanguinea</name>
    <dbReference type="NCBI Taxonomy" id="158606"/>
    <lineage>
        <taxon>Eukaryota</taxon>
        <taxon>Fungi</taxon>
        <taxon>Dikarya</taxon>
        <taxon>Basidiomycota</taxon>
        <taxon>Agaricomycotina</taxon>
        <taxon>Agaricomycetes</taxon>
        <taxon>Polyporales</taxon>
        <taxon>Polyporaceae</taxon>
        <taxon>Trametes</taxon>
    </lineage>
</organism>
<protein>
    <submittedName>
        <fullName evidence="1">Uncharacterized protein</fullName>
    </submittedName>
</protein>
<comment type="caution">
    <text evidence="1">The sequence shown here is derived from an EMBL/GenBank/DDBJ whole genome shotgun (WGS) entry which is preliminary data.</text>
</comment>
<keyword evidence="2" id="KW-1185">Reference proteome</keyword>
<dbReference type="EMBL" id="JANSHE010002646">
    <property type="protein sequence ID" value="KAJ2990326.1"/>
    <property type="molecule type" value="Genomic_DNA"/>
</dbReference>
<proteinExistence type="predicted"/>
<reference evidence="1" key="1">
    <citation type="submission" date="2022-08" db="EMBL/GenBank/DDBJ databases">
        <title>Genome Sequence of Pycnoporus sanguineus.</title>
        <authorList>
            <person name="Buettner E."/>
        </authorList>
    </citation>
    <scope>NUCLEOTIDE SEQUENCE</scope>
    <source>
        <strain evidence="1">CG-C14</strain>
    </source>
</reference>
<evidence type="ECO:0000313" key="1">
    <source>
        <dbReference type="EMBL" id="KAJ2990326.1"/>
    </source>
</evidence>
<dbReference type="Proteomes" id="UP001144978">
    <property type="component" value="Unassembled WGS sequence"/>
</dbReference>
<evidence type="ECO:0000313" key="2">
    <source>
        <dbReference type="Proteomes" id="UP001144978"/>
    </source>
</evidence>